<reference evidence="3" key="1">
    <citation type="submission" date="2023-09" db="EMBL/GenBank/DDBJ databases">
        <title>Coexistence of blaNDM-1 and blaKPC-2 in Enterobacter chuandaensis.</title>
        <authorList>
            <person name="Chen R."/>
        </authorList>
    </citation>
    <scope>NUCLEOTIDE SEQUENCE</scope>
    <source>
        <strain evidence="3">FAHZZU5885</strain>
    </source>
</reference>
<feature type="domain" description="DUF6966" evidence="1">
    <location>
        <begin position="19"/>
        <end position="68"/>
    </location>
</feature>
<dbReference type="Proteomes" id="UP001577381">
    <property type="component" value="Unassembled WGS sequence"/>
</dbReference>
<reference evidence="2 4" key="2">
    <citation type="submission" date="2024-09" db="EMBL/GenBank/DDBJ databases">
        <title>Molecular characterization of Carbapenemase-producing Enterobacter cloacae Complex from Infections in Argentina.</title>
        <authorList>
            <person name="De Mendieta J.M."/>
            <person name="Gomez S."/>
        </authorList>
    </citation>
    <scope>NUCLEOTIDE SEQUENCE [LARGE SCALE GENOMIC DNA]</scope>
    <source>
        <strain evidence="2 4">M23267</strain>
    </source>
</reference>
<name>A0AA96M2B1_9ENTR</name>
<evidence type="ECO:0000313" key="3">
    <source>
        <dbReference type="EMBL" id="WNS36150.1"/>
    </source>
</evidence>
<dbReference type="AlphaFoldDB" id="A0AA96M2B1"/>
<protein>
    <recommendedName>
        <fullName evidence="1">DUF6966 domain-containing protein</fullName>
    </recommendedName>
</protein>
<dbReference type="EMBL" id="CP135253">
    <property type="protein sequence ID" value="WNS36150.1"/>
    <property type="molecule type" value="Genomic_DNA"/>
</dbReference>
<evidence type="ECO:0000313" key="2">
    <source>
        <dbReference type="EMBL" id="MFB4717725.1"/>
    </source>
</evidence>
<proteinExistence type="predicted"/>
<sequence length="94" mass="10753">MKSDIKALLTQIIDLLVESHETVWSKKFIYFREHLDSDYDQALSGIRSIFGGAGSFNDLILQSNGKMLRTENNTLSELQDKLYSMIKAEILARK</sequence>
<evidence type="ECO:0000259" key="1">
    <source>
        <dbReference type="Pfam" id="PF22294"/>
    </source>
</evidence>
<evidence type="ECO:0000313" key="4">
    <source>
        <dbReference type="Proteomes" id="UP001577381"/>
    </source>
</evidence>
<accession>A0AA96M2B1</accession>
<gene>
    <name evidence="2" type="ORF">ACE3KR_02345</name>
    <name evidence="3" type="ORF">RQP59_13685</name>
</gene>
<keyword evidence="4" id="KW-1185">Reference proteome</keyword>
<dbReference type="InterPro" id="IPR054239">
    <property type="entry name" value="DUF6966"/>
</dbReference>
<dbReference type="EMBL" id="JBHGSI010000001">
    <property type="protein sequence ID" value="MFB4717725.1"/>
    <property type="molecule type" value="Genomic_DNA"/>
</dbReference>
<dbReference type="RefSeq" id="WP_265193952.1">
    <property type="nucleotide sequence ID" value="NZ_CP135253.1"/>
</dbReference>
<dbReference type="KEGG" id="echu:RQP59_13685"/>
<organism evidence="3">
    <name type="scientific">Enterobacter chuandaensis</name>
    <dbReference type="NCBI Taxonomy" id="2497875"/>
    <lineage>
        <taxon>Bacteria</taxon>
        <taxon>Pseudomonadati</taxon>
        <taxon>Pseudomonadota</taxon>
        <taxon>Gammaproteobacteria</taxon>
        <taxon>Enterobacterales</taxon>
        <taxon>Enterobacteriaceae</taxon>
        <taxon>Enterobacter</taxon>
        <taxon>Enterobacter cloacae complex</taxon>
    </lineage>
</organism>
<dbReference type="Pfam" id="PF22294">
    <property type="entry name" value="DUF6966"/>
    <property type="match status" value="1"/>
</dbReference>